<accession>A0A3R8MSP6</accession>
<feature type="domain" description="Creatinase N-terminal" evidence="5">
    <location>
        <begin position="17"/>
        <end position="145"/>
    </location>
</feature>
<comment type="similarity">
    <text evidence="1">Belongs to the peptidase M24B family.</text>
</comment>
<organism evidence="7 8">
    <name type="scientific">Lautropia dentalis</name>
    <dbReference type="NCBI Taxonomy" id="2490857"/>
    <lineage>
        <taxon>Bacteria</taxon>
        <taxon>Pseudomonadati</taxon>
        <taxon>Pseudomonadota</taxon>
        <taxon>Betaproteobacteria</taxon>
        <taxon>Burkholderiales</taxon>
        <taxon>Burkholderiaceae</taxon>
        <taxon>Lautropia</taxon>
    </lineage>
</organism>
<dbReference type="InterPro" id="IPR032416">
    <property type="entry name" value="Peptidase_M24_C"/>
</dbReference>
<dbReference type="Pfam" id="PF01321">
    <property type="entry name" value="Creatinase_N"/>
    <property type="match status" value="1"/>
</dbReference>
<feature type="domain" description="Peptidase M24 C-terminal" evidence="6">
    <location>
        <begin position="605"/>
        <end position="664"/>
    </location>
</feature>
<dbReference type="InterPro" id="IPR000587">
    <property type="entry name" value="Creatinase_N"/>
</dbReference>
<name>A0A3R8MSP6_9BURK</name>
<dbReference type="Gene3D" id="3.40.350.10">
    <property type="entry name" value="Creatinase/prolidase N-terminal domain"/>
    <property type="match status" value="2"/>
</dbReference>
<evidence type="ECO:0000259" key="4">
    <source>
        <dbReference type="Pfam" id="PF00557"/>
    </source>
</evidence>
<dbReference type="InterPro" id="IPR050422">
    <property type="entry name" value="X-Pro_aminopeptidase_P"/>
</dbReference>
<dbReference type="AlphaFoldDB" id="A0A3R8MSP6"/>
<dbReference type="Pfam" id="PF16188">
    <property type="entry name" value="Peptidase_M24_C"/>
    <property type="match status" value="1"/>
</dbReference>
<dbReference type="GO" id="GO:0005737">
    <property type="term" value="C:cytoplasm"/>
    <property type="evidence" value="ECO:0007669"/>
    <property type="project" value="UniProtKB-ARBA"/>
</dbReference>
<reference evidence="7 8" key="1">
    <citation type="submission" date="2018-11" db="EMBL/GenBank/DDBJ databases">
        <title>Genome sequencing of Lautropia sp. KCOM 2505 (= ChDC F240).</title>
        <authorList>
            <person name="Kook J.-K."/>
            <person name="Park S.-N."/>
            <person name="Lim Y.K."/>
        </authorList>
    </citation>
    <scope>NUCLEOTIDE SEQUENCE [LARGE SCALE GENOMIC DNA]</scope>
    <source>
        <strain evidence="7 8">KCOM 2505</strain>
    </source>
</reference>
<evidence type="ECO:0000256" key="3">
    <source>
        <dbReference type="ARBA" id="ARBA00022801"/>
    </source>
</evidence>
<sequence>MTASATPASSLSTPAQRLAALRQAMKQHGYDAWIVPSADPHMSEYMPEHWHGRKWVSGFTGSVGTLVVTATTAGVWVDSRYWEQAAAQLAGTGIELQKLGKVRSHVDMLADTLHEGAVVGVAPDMLSRTAQRQLQQALAPKGVQLKAETDLLDGFWSDRPPMPTAPVAVHPAAFVSETTAQKLARVRAAVQEKGATHHLISSLDDIAWLTNLRGSDVEYNPVFLAHLLVGPDSATLFVNDTRLNDEARAALRSAGIALAPYEQVADAVAALTGSLLVDPLRVAASTLQKLPAAVLAVDEGAAAAGSGPAGSTTAGRAAANAAGASGASGAANASDTAGATNAPAATGQTARVQLIEAVNPSTLFKGVKSAADIAHTREAMAQDGAALCEFFADFEARLQKGEVLNELQIDELITAARARQPNFVSASFGTICGFNANAALPHYSATPEQFSEIRGDGMLLIDSGGQYLNGTTDITRVVPVGTPSAAQKRDNTLVLKAHIALSTTVFPDGIGGPLLDAICRKPMWQHQCDYGHGTGHGVGYFLNVHEGPQVISWYAPVLPHAAMREGMITSIEPGLYRPGQWGIRIENLVVNLPVAKPEETDFGTFLYFDPLTLCPIDTRLMDTAMMTQEEIAWVNRYHALVREKLAPRVSGAAKAWLEARTQPLPG</sequence>
<dbReference type="EMBL" id="RRUE01000002">
    <property type="protein sequence ID" value="RRN44183.1"/>
    <property type="molecule type" value="Genomic_DNA"/>
</dbReference>
<evidence type="ECO:0000256" key="2">
    <source>
        <dbReference type="ARBA" id="ARBA00022723"/>
    </source>
</evidence>
<keyword evidence="7" id="KW-0031">Aminopeptidase</keyword>
<dbReference type="Gene3D" id="3.90.230.10">
    <property type="entry name" value="Creatinase/methionine aminopeptidase superfamily"/>
    <property type="match status" value="1"/>
</dbReference>
<evidence type="ECO:0000259" key="6">
    <source>
        <dbReference type="Pfam" id="PF16188"/>
    </source>
</evidence>
<keyword evidence="8" id="KW-1185">Reference proteome</keyword>
<dbReference type="CDD" id="cd01085">
    <property type="entry name" value="APP"/>
    <property type="match status" value="1"/>
</dbReference>
<evidence type="ECO:0000256" key="1">
    <source>
        <dbReference type="ARBA" id="ARBA00008766"/>
    </source>
</evidence>
<dbReference type="InterPro" id="IPR029149">
    <property type="entry name" value="Creatin/AminoP/Spt16_N"/>
</dbReference>
<comment type="caution">
    <text evidence="7">The sequence shown here is derived from an EMBL/GenBank/DDBJ whole genome shotgun (WGS) entry which is preliminary data.</text>
</comment>
<dbReference type="GO" id="GO:0046872">
    <property type="term" value="F:metal ion binding"/>
    <property type="evidence" value="ECO:0007669"/>
    <property type="project" value="UniProtKB-KW"/>
</dbReference>
<dbReference type="InterPro" id="IPR000994">
    <property type="entry name" value="Pept_M24"/>
</dbReference>
<proteinExistence type="inferred from homology"/>
<dbReference type="InterPro" id="IPR033740">
    <property type="entry name" value="Pept_M24B"/>
</dbReference>
<keyword evidence="2" id="KW-0479">Metal-binding</keyword>
<protein>
    <submittedName>
        <fullName evidence="7">Aminopeptidase P family protein</fullName>
    </submittedName>
</protein>
<evidence type="ECO:0000313" key="7">
    <source>
        <dbReference type="EMBL" id="RRN44183.1"/>
    </source>
</evidence>
<dbReference type="OrthoDB" id="9806388at2"/>
<dbReference type="SUPFAM" id="SSF55920">
    <property type="entry name" value="Creatinase/aminopeptidase"/>
    <property type="match status" value="1"/>
</dbReference>
<dbReference type="RefSeq" id="WP_125096378.1">
    <property type="nucleotide sequence ID" value="NZ_RRUE01000002.1"/>
</dbReference>
<dbReference type="PANTHER" id="PTHR43763:SF6">
    <property type="entry name" value="XAA-PRO AMINOPEPTIDASE 1"/>
    <property type="match status" value="1"/>
</dbReference>
<keyword evidence="3" id="KW-0378">Hydrolase</keyword>
<dbReference type="GO" id="GO:0070006">
    <property type="term" value="F:metalloaminopeptidase activity"/>
    <property type="evidence" value="ECO:0007669"/>
    <property type="project" value="InterPro"/>
</dbReference>
<dbReference type="Pfam" id="PF16189">
    <property type="entry name" value="Creatinase_N_2"/>
    <property type="match status" value="1"/>
</dbReference>
<dbReference type="InterPro" id="IPR036005">
    <property type="entry name" value="Creatinase/aminopeptidase-like"/>
</dbReference>
<gene>
    <name evidence="7" type="ORF">EHV23_12580</name>
</gene>
<dbReference type="FunFam" id="3.90.230.10:FF:000004">
    <property type="entry name" value="xaa-Pro aminopeptidase 1 isoform X1"/>
    <property type="match status" value="1"/>
</dbReference>
<dbReference type="SUPFAM" id="SSF53092">
    <property type="entry name" value="Creatinase/prolidase N-terminal domain"/>
    <property type="match status" value="2"/>
</dbReference>
<keyword evidence="7" id="KW-0645">Protease</keyword>
<evidence type="ECO:0000313" key="8">
    <source>
        <dbReference type="Proteomes" id="UP000270261"/>
    </source>
</evidence>
<dbReference type="Pfam" id="PF00557">
    <property type="entry name" value="Peptidase_M24"/>
    <property type="match status" value="1"/>
</dbReference>
<dbReference type="PANTHER" id="PTHR43763">
    <property type="entry name" value="XAA-PRO AMINOPEPTIDASE 1"/>
    <property type="match status" value="1"/>
</dbReference>
<evidence type="ECO:0000259" key="5">
    <source>
        <dbReference type="Pfam" id="PF01321"/>
    </source>
</evidence>
<dbReference type="Proteomes" id="UP000270261">
    <property type="component" value="Unassembled WGS sequence"/>
</dbReference>
<feature type="domain" description="Peptidase M24" evidence="4">
    <location>
        <begin position="375"/>
        <end position="590"/>
    </location>
</feature>